<organism evidence="2 3">
    <name type="scientific">Chryseobacterium edaphi</name>
    <dbReference type="NCBI Taxonomy" id="2976532"/>
    <lineage>
        <taxon>Bacteria</taxon>
        <taxon>Pseudomonadati</taxon>
        <taxon>Bacteroidota</taxon>
        <taxon>Flavobacteriia</taxon>
        <taxon>Flavobacteriales</taxon>
        <taxon>Weeksellaceae</taxon>
        <taxon>Chryseobacterium group</taxon>
        <taxon>Chryseobacterium</taxon>
    </lineage>
</organism>
<feature type="signal peptide" evidence="1">
    <location>
        <begin position="1"/>
        <end position="18"/>
    </location>
</feature>
<gene>
    <name evidence="2" type="ORF">NZ698_17900</name>
</gene>
<reference evidence="3" key="1">
    <citation type="submission" date="2023-07" db="EMBL/GenBank/DDBJ databases">
        <title>Chryseobacterium sp. strain PBS4-4 Genome sequencing and assembly.</title>
        <authorList>
            <person name="Jung Y."/>
        </authorList>
    </citation>
    <scope>NUCLEOTIDE SEQUENCE [LARGE SCALE GENOMIC DNA]</scope>
    <source>
        <strain evidence="3">PBS4-4</strain>
    </source>
</reference>
<evidence type="ECO:0000313" key="3">
    <source>
        <dbReference type="Proteomes" id="UP001208649"/>
    </source>
</evidence>
<dbReference type="Proteomes" id="UP001208649">
    <property type="component" value="Unassembled WGS sequence"/>
</dbReference>
<feature type="chain" id="PRO_5045916864" evidence="1">
    <location>
        <begin position="19"/>
        <end position="159"/>
    </location>
</feature>
<keyword evidence="1" id="KW-0732">Signal</keyword>
<name>A0ABT2WEM5_9FLAO</name>
<comment type="caution">
    <text evidence="2">The sequence shown here is derived from an EMBL/GenBank/DDBJ whole genome shotgun (WGS) entry which is preliminary data.</text>
</comment>
<accession>A0ABT2WEM5</accession>
<proteinExistence type="predicted"/>
<protein>
    <submittedName>
        <fullName evidence="2">Uncharacterized protein</fullName>
    </submittedName>
</protein>
<sequence>MKKLFSFIIFMIYSFALAQNCKYQLTINSENLKETGKFKLTIKNTDSQSFKIPKKINLCNMRLIDLEIFNEDTQSFEKMNLAKKDIDCFTYKDKDFKLKPNKNYVYEVNIKSDFEVMQSTKFFEVFNDRKYRFKISFSLDTYAHCGESNNVVTNWIYKN</sequence>
<dbReference type="EMBL" id="JAOTEM010000006">
    <property type="protein sequence ID" value="MCU7619055.1"/>
    <property type="molecule type" value="Genomic_DNA"/>
</dbReference>
<keyword evidence="3" id="KW-1185">Reference proteome</keyword>
<evidence type="ECO:0000256" key="1">
    <source>
        <dbReference type="SAM" id="SignalP"/>
    </source>
</evidence>
<evidence type="ECO:0000313" key="2">
    <source>
        <dbReference type="EMBL" id="MCU7619055.1"/>
    </source>
</evidence>